<name>A0A172TIH1_9BACL</name>
<dbReference type="EMBL" id="CP011388">
    <property type="protein sequence ID" value="ANE46841.1"/>
    <property type="molecule type" value="Genomic_DNA"/>
</dbReference>
<evidence type="ECO:0000256" key="1">
    <source>
        <dbReference type="SAM" id="MobiDB-lite"/>
    </source>
</evidence>
<accession>A0A172TIH1</accession>
<feature type="compositionally biased region" description="Polar residues" evidence="1">
    <location>
        <begin position="80"/>
        <end position="98"/>
    </location>
</feature>
<dbReference type="PATRIC" id="fig|1178515.4.peg.2351"/>
<keyword evidence="3" id="KW-1185">Reference proteome</keyword>
<gene>
    <name evidence="2" type="ORF">SY83_11780</name>
</gene>
<evidence type="ECO:0000313" key="3">
    <source>
        <dbReference type="Proteomes" id="UP000076927"/>
    </source>
</evidence>
<feature type="region of interest" description="Disordered" evidence="1">
    <location>
        <begin position="60"/>
        <end position="104"/>
    </location>
</feature>
<organism evidence="2 3">
    <name type="scientific">Paenibacillus swuensis</name>
    <dbReference type="NCBI Taxonomy" id="1178515"/>
    <lineage>
        <taxon>Bacteria</taxon>
        <taxon>Bacillati</taxon>
        <taxon>Bacillota</taxon>
        <taxon>Bacilli</taxon>
        <taxon>Bacillales</taxon>
        <taxon>Paenibacillaceae</taxon>
        <taxon>Paenibacillus</taxon>
    </lineage>
</organism>
<sequence length="104" mass="11215">MAQTSKKRQLVLRGFVSTVGMLEIIPAGEMVVITRQMMQLPTRKDSIAAITLQMPVRNPQIDCPAGHSSEIATNGAVRGSHSQNSSDNATNAGAQSENRLPRRS</sequence>
<dbReference type="KEGG" id="pswu:SY83_11780"/>
<evidence type="ECO:0000313" key="2">
    <source>
        <dbReference type="EMBL" id="ANE46841.1"/>
    </source>
</evidence>
<reference evidence="2 3" key="1">
    <citation type="submission" date="2015-01" db="EMBL/GenBank/DDBJ databases">
        <title>Paenibacillus swuensis/DY6/whole genome sequencing.</title>
        <authorList>
            <person name="Kim M.K."/>
            <person name="Srinivasan S."/>
            <person name="Lee J.-J."/>
        </authorList>
    </citation>
    <scope>NUCLEOTIDE SEQUENCE [LARGE SCALE GENOMIC DNA]</scope>
    <source>
        <strain evidence="2 3">DY6</strain>
    </source>
</reference>
<dbReference type="AlphaFoldDB" id="A0A172TIH1"/>
<proteinExistence type="predicted"/>
<dbReference type="Proteomes" id="UP000076927">
    <property type="component" value="Chromosome"/>
</dbReference>
<protein>
    <submittedName>
        <fullName evidence="2">Uncharacterized protein</fullName>
    </submittedName>
</protein>